<dbReference type="PANTHER" id="PTHR13504">
    <property type="entry name" value="FIDO DOMAIN-CONTAINING PROTEIN DDB_G0283145"/>
    <property type="match status" value="1"/>
</dbReference>
<accession>A0ABX2T274</accession>
<dbReference type="PROSITE" id="PS51459">
    <property type="entry name" value="FIDO"/>
    <property type="match status" value="1"/>
</dbReference>
<dbReference type="Proteomes" id="UP000584642">
    <property type="component" value="Unassembled WGS sequence"/>
</dbReference>
<reference evidence="2 3" key="1">
    <citation type="submission" date="2020-05" db="EMBL/GenBank/DDBJ databases">
        <title>Azospirillum oleiclasticum sp. nov, a nitrogen-fixing and heavy crude oil-emulsifying bacterium isolated from the crude oil of Yumen Oilfield.</title>
        <authorList>
            <person name="Wu D."/>
            <person name="Cai M."/>
            <person name="Zhang X."/>
        </authorList>
    </citation>
    <scope>NUCLEOTIDE SEQUENCE [LARGE SCALE GENOMIC DNA]</scope>
    <source>
        <strain evidence="2 3">ROY-1-1-2</strain>
    </source>
</reference>
<dbReference type="InterPro" id="IPR040198">
    <property type="entry name" value="Fido_containing"/>
</dbReference>
<comment type="caution">
    <text evidence="2">The sequence shown here is derived from an EMBL/GenBank/DDBJ whole genome shotgun (WGS) entry which is preliminary data.</text>
</comment>
<organism evidence="2 3">
    <name type="scientific">Azospirillum oleiclasticum</name>
    <dbReference type="NCBI Taxonomy" id="2735135"/>
    <lineage>
        <taxon>Bacteria</taxon>
        <taxon>Pseudomonadati</taxon>
        <taxon>Pseudomonadota</taxon>
        <taxon>Alphaproteobacteria</taxon>
        <taxon>Rhodospirillales</taxon>
        <taxon>Azospirillaceae</taxon>
        <taxon>Azospirillum</taxon>
    </lineage>
</organism>
<gene>
    <name evidence="2" type="ORF">HND93_00440</name>
</gene>
<dbReference type="Gene3D" id="1.10.3290.10">
    <property type="entry name" value="Fido-like domain"/>
    <property type="match status" value="1"/>
</dbReference>
<evidence type="ECO:0000313" key="3">
    <source>
        <dbReference type="Proteomes" id="UP000584642"/>
    </source>
</evidence>
<dbReference type="PANTHER" id="PTHR13504:SF38">
    <property type="entry name" value="FIDO DOMAIN-CONTAINING PROTEIN"/>
    <property type="match status" value="1"/>
</dbReference>
<feature type="domain" description="Fido" evidence="1">
    <location>
        <begin position="96"/>
        <end position="228"/>
    </location>
</feature>
<protein>
    <submittedName>
        <fullName evidence="2">Fic family protein</fullName>
    </submittedName>
</protein>
<dbReference type="InterPro" id="IPR003812">
    <property type="entry name" value="Fido"/>
</dbReference>
<sequence>MALADDIAEKKRALDAARPLPLNIVGRLADWFELETTVACAVVEGDRLSRREVMLLFAKGEPVLRNRPIDDQRMILNHRRALELMARLSFQPGGAVTERTIQAFHSLLFTGIGRMAGRYRDGPLKDVSAGASPDPAKVRVSMSALSGWLRRAEPSPDTAFEAHHRMMAVRPFDDGNATVALLLGNLILNRAGYPPVVVRETDRDAYFDTMQRAWSVGDKTPFRDVMMGLLNQSLDVCLVGAAGSLAGREEEPEPVSRP</sequence>
<keyword evidence="3" id="KW-1185">Reference proteome</keyword>
<evidence type="ECO:0000313" key="2">
    <source>
        <dbReference type="EMBL" id="NYZ18162.1"/>
    </source>
</evidence>
<dbReference type="EMBL" id="JABFDB010000001">
    <property type="protein sequence ID" value="NYZ18162.1"/>
    <property type="molecule type" value="Genomic_DNA"/>
</dbReference>
<proteinExistence type="predicted"/>
<evidence type="ECO:0000259" key="1">
    <source>
        <dbReference type="PROSITE" id="PS51459"/>
    </source>
</evidence>
<dbReference type="Pfam" id="PF02661">
    <property type="entry name" value="Fic"/>
    <property type="match status" value="1"/>
</dbReference>
<dbReference type="SUPFAM" id="SSF140931">
    <property type="entry name" value="Fic-like"/>
    <property type="match status" value="1"/>
</dbReference>
<dbReference type="InterPro" id="IPR036597">
    <property type="entry name" value="Fido-like_dom_sf"/>
</dbReference>
<dbReference type="RefSeq" id="WP_180279930.1">
    <property type="nucleotide sequence ID" value="NZ_JABFDB010000001.1"/>
</dbReference>
<name>A0ABX2T274_9PROT</name>